<dbReference type="GO" id="GO:0016740">
    <property type="term" value="F:transferase activity"/>
    <property type="evidence" value="ECO:0007669"/>
    <property type="project" value="UniProtKB-KW"/>
</dbReference>
<evidence type="ECO:0000313" key="2">
    <source>
        <dbReference type="Proteomes" id="UP000266188"/>
    </source>
</evidence>
<dbReference type="Proteomes" id="UP000266188">
    <property type="component" value="Unassembled WGS sequence"/>
</dbReference>
<name>A0A3A2Z0V9_9EURO</name>
<dbReference type="EMBL" id="MVGC01004227">
    <property type="protein sequence ID" value="RJE16516.1"/>
    <property type="molecule type" value="Genomic_DNA"/>
</dbReference>
<dbReference type="OrthoDB" id="2831558at2759"/>
<reference evidence="2" key="1">
    <citation type="submission" date="2017-02" db="EMBL/GenBank/DDBJ databases">
        <authorList>
            <person name="Tafer H."/>
            <person name="Lopandic K."/>
        </authorList>
    </citation>
    <scope>NUCLEOTIDE SEQUENCE [LARGE SCALE GENOMIC DNA]</scope>
    <source>
        <strain evidence="2">CBS 366.77</strain>
    </source>
</reference>
<accession>A0A3A2Z0V9</accession>
<dbReference type="AlphaFoldDB" id="A0A3A2Z0V9"/>
<keyword evidence="1" id="KW-0808">Transferase</keyword>
<proteinExistence type="predicted"/>
<organism evidence="1 2">
    <name type="scientific">Aspergillus sclerotialis</name>
    <dbReference type="NCBI Taxonomy" id="2070753"/>
    <lineage>
        <taxon>Eukaryota</taxon>
        <taxon>Fungi</taxon>
        <taxon>Dikarya</taxon>
        <taxon>Ascomycota</taxon>
        <taxon>Pezizomycotina</taxon>
        <taxon>Eurotiomycetes</taxon>
        <taxon>Eurotiomycetidae</taxon>
        <taxon>Eurotiales</taxon>
        <taxon>Aspergillaceae</taxon>
        <taxon>Aspergillus</taxon>
        <taxon>Aspergillus subgen. Polypaecilum</taxon>
    </lineage>
</organism>
<keyword evidence="2" id="KW-1185">Reference proteome</keyword>
<comment type="caution">
    <text evidence="1">The sequence shown here is derived from an EMBL/GenBank/DDBJ whole genome shotgun (WGS) entry which is preliminary data.</text>
</comment>
<evidence type="ECO:0000313" key="1">
    <source>
        <dbReference type="EMBL" id="RJE16516.1"/>
    </source>
</evidence>
<dbReference type="STRING" id="2070753.A0A3A2Z0V9"/>
<protein>
    <submittedName>
        <fullName evidence="1">Phosphotransferase enzyme family</fullName>
    </submittedName>
</protein>
<gene>
    <name evidence="1" type="ORF">PHISCL_11147</name>
</gene>
<sequence length="66" mass="7347">MQKLKMWLKMSLQTTSDGWIPNEVWNAAQGSNRAAYAQWIEVARASEASDEDMTVRRAGSSVAGRC</sequence>